<feature type="region of interest" description="Disordered" evidence="1">
    <location>
        <begin position="98"/>
        <end position="161"/>
    </location>
</feature>
<gene>
    <name evidence="2" type="ORF">I7412_42230</name>
</gene>
<dbReference type="RefSeq" id="WP_203007368.1">
    <property type="nucleotide sequence ID" value="NZ_JADWYU010000041.1"/>
</dbReference>
<feature type="compositionally biased region" description="Gly residues" evidence="1">
    <location>
        <begin position="118"/>
        <end position="134"/>
    </location>
</feature>
<name>A0A937UTJ6_9ACTN</name>
<dbReference type="Proteomes" id="UP000604475">
    <property type="component" value="Unassembled WGS sequence"/>
</dbReference>
<keyword evidence="3" id="KW-1185">Reference proteome</keyword>
<evidence type="ECO:0000313" key="3">
    <source>
        <dbReference type="Proteomes" id="UP000604475"/>
    </source>
</evidence>
<feature type="compositionally biased region" description="Low complexity" evidence="1">
    <location>
        <begin position="103"/>
        <end position="117"/>
    </location>
</feature>
<evidence type="ECO:0000313" key="2">
    <source>
        <dbReference type="EMBL" id="MBL7633662.1"/>
    </source>
</evidence>
<reference evidence="2" key="1">
    <citation type="submission" date="2020-12" db="EMBL/GenBank/DDBJ databases">
        <title>Genomic characterization of non-nitrogen-fixing Frankia strains.</title>
        <authorList>
            <person name="Carlos-Shanley C."/>
            <person name="Guerra T."/>
            <person name="Hahn D."/>
        </authorList>
    </citation>
    <scope>NUCLEOTIDE SEQUENCE</scope>
    <source>
        <strain evidence="2">CN6</strain>
    </source>
</reference>
<feature type="region of interest" description="Disordered" evidence="1">
    <location>
        <begin position="535"/>
        <end position="566"/>
    </location>
</feature>
<comment type="caution">
    <text evidence="2">The sequence shown here is derived from an EMBL/GenBank/DDBJ whole genome shotgun (WGS) entry which is preliminary data.</text>
</comment>
<evidence type="ECO:0000256" key="1">
    <source>
        <dbReference type="SAM" id="MobiDB-lite"/>
    </source>
</evidence>
<accession>A0A937UTJ6</accession>
<organism evidence="2 3">
    <name type="scientific">Frankia nepalensis</name>
    <dbReference type="NCBI Taxonomy" id="1836974"/>
    <lineage>
        <taxon>Bacteria</taxon>
        <taxon>Bacillati</taxon>
        <taxon>Actinomycetota</taxon>
        <taxon>Actinomycetes</taxon>
        <taxon>Frankiales</taxon>
        <taxon>Frankiaceae</taxon>
        <taxon>Frankia</taxon>
    </lineage>
</organism>
<sequence>MSAVEAYARLLAARAGAAQPVASVRHVHLSERPLVLVPLTMAGEANAPLAALVGTDERAPALLVVGQPRDRALRFAFASELAGILLAHVERCAAAGTEPVKPPKAAARQQPATAPAGRGAGRAGAAAGGLGGAPAGADAAGTGEQGTDGPGADWEAEAAPEPAEPVRFLDAPQVLVPNRAGIDFVRLFGRSTRFRATTGEHAVPAAVPVLGRWLTYLAGRAEHPGSASLVAMTEALTLHWATGQSALEDANLAALMAWIDPPAGLSGPEAALLAEDPVRWPPAGPATDPQFDNRVLAPAIRAYDAAAAGQAGSGGGDERLGEALAEIQRVARTQLEPTWRLMWRAVDRLRALPAAASAPRRWERDRARFTAYYSYLRDSDGGLPQARRDGAVAAARRLGALERELAEYEADRAFDDPLVLAGHRVTGEAFVGTVVGADRERRRPNERGSLVTRPLVQLRTVDPARLATGTRVRSPARPGQTGVTLAVEPADDGFLVVLELSGGMGRSKVPPPGSVPKVGETLAYTSLLVEGAFSAGLPAPEDTPWTHGGPPSPYEPAEQDARELWE</sequence>
<dbReference type="EMBL" id="JAEACQ010000392">
    <property type="protein sequence ID" value="MBL7633662.1"/>
    <property type="molecule type" value="Genomic_DNA"/>
</dbReference>
<protein>
    <submittedName>
        <fullName evidence="2">Uncharacterized protein</fullName>
    </submittedName>
</protein>
<dbReference type="AlphaFoldDB" id="A0A937UTJ6"/>
<proteinExistence type="predicted"/>